<evidence type="ECO:0000259" key="4">
    <source>
        <dbReference type="Pfam" id="PF07993"/>
    </source>
</evidence>
<comment type="similarity">
    <text evidence="1">Belongs to the fatty acyl-CoA reductase family.</text>
</comment>
<dbReference type="Pfam" id="PF07993">
    <property type="entry name" value="NAD_binding_4"/>
    <property type="match status" value="1"/>
</dbReference>
<evidence type="ECO:0000313" key="6">
    <source>
        <dbReference type="Proteomes" id="UP000295621"/>
    </source>
</evidence>
<sequence>MGSSAPPETSLGRERRHCLGRAHGIGLRPGTGRTRCPGIPPVSAATASGGSSILHGAHVLLTGATGFVGQALLEKLLSSYPDTRVSLIVRPRGALSAQDRIDRLFRKPVFGTWRAAVGEEEAERQYRDRVTVLEGDLADLPPLPTDVDVVVHSASTVSFDLPIDEAFAANVSGPESLYRALLAGGSDPHVVHVSTGYVAGLRKGIAEERSLEHDVDRAAELTYAQAARPDIERLSRSPRLLRRLLTQAQAEHGRAGARVVTDTAEQARQEWVRSELIEAGRTRAQSLGWPDVYTFTKALGERVAEDLWAGSGHRLTVVRPTIIESSLKHPFPGWIDGFKVADPLIAAYGRGLLPQFPALADTVLDVIPVDFVVNAALAAAAAPPPPGEAQYFQVSSGITNPLPFGRLLRLVHEYFEANPLKDAKGAHLAVPSWSFPHRGVVERALRRRERIVDLADKAVDRLPPGERSRKWISTIYRARRDLDTLRKFTSLYQPYTETEVIFDDANLRALHAALPDDRKAEHGFDVTEIDWAHYLQKVHIPSVPGLTRGSGGDGGGAGSTFLELPQRTDVLAVFDLQKTVAAATLVEHYVWTELAAKPLSRWPVVLSNLVALGPRYLQAERRDRGDFIRTFMRRYEGVHENELRKVIADEVTVSLHRGLFEDALERIRAHREAGHRTVLLTGEIDVFVEPLATLFDVMVAGKMESDESGRWTGHLATPPLVGEARAAWLRRYAQAGGYDLAGSYAYGDSYADRSWLEVVGHPHAVNPDASLYRYAKSKRWPVHSWTTTAEGRLSPVLRSVRGARRA</sequence>
<evidence type="ECO:0000256" key="1">
    <source>
        <dbReference type="ARBA" id="ARBA00005928"/>
    </source>
</evidence>
<dbReference type="InterPro" id="IPR023214">
    <property type="entry name" value="HAD_sf"/>
</dbReference>
<proteinExistence type="inferred from homology"/>
<dbReference type="NCBIfam" id="TIGR01490">
    <property type="entry name" value="HAD-SF-IB-hyp1"/>
    <property type="match status" value="1"/>
</dbReference>
<accession>A0A4R4RBM0</accession>
<keyword evidence="3" id="KW-0443">Lipid metabolism</keyword>
<evidence type="ECO:0000256" key="2">
    <source>
        <dbReference type="ARBA" id="ARBA00022516"/>
    </source>
</evidence>
<dbReference type="GO" id="GO:0035336">
    <property type="term" value="P:long-chain fatty-acyl-CoA metabolic process"/>
    <property type="evidence" value="ECO:0007669"/>
    <property type="project" value="TreeGrafter"/>
</dbReference>
<reference evidence="5 6" key="1">
    <citation type="submission" date="2019-02" db="EMBL/GenBank/DDBJ databases">
        <title>Draft genome sequences of novel Actinobacteria.</title>
        <authorList>
            <person name="Sahin N."/>
            <person name="Ay H."/>
            <person name="Saygin H."/>
        </authorList>
    </citation>
    <scope>NUCLEOTIDE SEQUENCE [LARGE SCALE GENOMIC DNA]</scope>
    <source>
        <strain evidence="5 6">KC603</strain>
    </source>
</reference>
<comment type="caution">
    <text evidence="5">The sequence shown here is derived from an EMBL/GenBank/DDBJ whole genome shotgun (WGS) entry which is preliminary data.</text>
</comment>
<dbReference type="EMBL" id="SMKL01000098">
    <property type="protein sequence ID" value="TDC46447.1"/>
    <property type="molecule type" value="Genomic_DNA"/>
</dbReference>
<name>A0A4R4RBM0_9ACTN</name>
<dbReference type="GO" id="GO:0080019">
    <property type="term" value="F:alcohol-forming very long-chain fatty acyl-CoA reductase activity"/>
    <property type="evidence" value="ECO:0007669"/>
    <property type="project" value="InterPro"/>
</dbReference>
<evidence type="ECO:0000313" key="5">
    <source>
        <dbReference type="EMBL" id="TDC46447.1"/>
    </source>
</evidence>
<organism evidence="5 6">
    <name type="scientific">Jiangella ureilytica</name>
    <dbReference type="NCBI Taxonomy" id="2530374"/>
    <lineage>
        <taxon>Bacteria</taxon>
        <taxon>Bacillati</taxon>
        <taxon>Actinomycetota</taxon>
        <taxon>Actinomycetes</taxon>
        <taxon>Jiangellales</taxon>
        <taxon>Jiangellaceae</taxon>
        <taxon>Jiangella</taxon>
    </lineage>
</organism>
<dbReference type="GO" id="GO:0016787">
    <property type="term" value="F:hydrolase activity"/>
    <property type="evidence" value="ECO:0007669"/>
    <property type="project" value="UniProtKB-KW"/>
</dbReference>
<keyword evidence="6" id="KW-1185">Reference proteome</keyword>
<gene>
    <name evidence="5" type="ORF">E1212_26895</name>
</gene>
<keyword evidence="2" id="KW-0444">Lipid biosynthesis</keyword>
<dbReference type="AlphaFoldDB" id="A0A4R4RBM0"/>
<dbReference type="Gene3D" id="3.40.50.1000">
    <property type="entry name" value="HAD superfamily/HAD-like"/>
    <property type="match status" value="1"/>
</dbReference>
<dbReference type="CDD" id="cd09071">
    <property type="entry name" value="FAR_C"/>
    <property type="match status" value="1"/>
</dbReference>
<dbReference type="InterPro" id="IPR033640">
    <property type="entry name" value="FAR_C"/>
</dbReference>
<dbReference type="SUPFAM" id="SSF56784">
    <property type="entry name" value="HAD-like"/>
    <property type="match status" value="1"/>
</dbReference>
<keyword evidence="5" id="KW-0378">Hydrolase</keyword>
<evidence type="ECO:0000256" key="3">
    <source>
        <dbReference type="ARBA" id="ARBA00023098"/>
    </source>
</evidence>
<feature type="domain" description="Thioester reductase (TE)" evidence="4">
    <location>
        <begin position="61"/>
        <end position="375"/>
    </location>
</feature>
<dbReference type="Gene3D" id="1.20.1440.100">
    <property type="entry name" value="SG protein - dephosphorylation function"/>
    <property type="match status" value="1"/>
</dbReference>
<dbReference type="GO" id="GO:0010345">
    <property type="term" value="P:suberin biosynthetic process"/>
    <property type="evidence" value="ECO:0007669"/>
    <property type="project" value="TreeGrafter"/>
</dbReference>
<dbReference type="SUPFAM" id="SSF51735">
    <property type="entry name" value="NAD(P)-binding Rossmann-fold domains"/>
    <property type="match status" value="1"/>
</dbReference>
<protein>
    <submittedName>
        <fullName evidence="5">HAD-IB family hydrolase</fullName>
    </submittedName>
</protein>
<dbReference type="OrthoDB" id="25607at2"/>
<dbReference type="NCBIfam" id="TIGR01488">
    <property type="entry name" value="HAD-SF-IB"/>
    <property type="match status" value="1"/>
</dbReference>
<dbReference type="InterPro" id="IPR006385">
    <property type="entry name" value="HAD_hydro_SerB1"/>
</dbReference>
<dbReference type="PANTHER" id="PTHR11011">
    <property type="entry name" value="MALE STERILITY PROTEIN 2-RELATED"/>
    <property type="match status" value="1"/>
</dbReference>
<dbReference type="Gene3D" id="3.40.50.720">
    <property type="entry name" value="NAD(P)-binding Rossmann-like Domain"/>
    <property type="match status" value="1"/>
</dbReference>
<dbReference type="InterPro" id="IPR026055">
    <property type="entry name" value="FAR"/>
</dbReference>
<dbReference type="InterPro" id="IPR036412">
    <property type="entry name" value="HAD-like_sf"/>
</dbReference>
<dbReference type="Proteomes" id="UP000295621">
    <property type="component" value="Unassembled WGS sequence"/>
</dbReference>
<dbReference type="Pfam" id="PF12710">
    <property type="entry name" value="HAD"/>
    <property type="match status" value="1"/>
</dbReference>
<dbReference type="InterPro" id="IPR013120">
    <property type="entry name" value="FAR_NAD-bd"/>
</dbReference>
<dbReference type="InterPro" id="IPR036291">
    <property type="entry name" value="NAD(P)-bd_dom_sf"/>
</dbReference>
<dbReference type="PANTHER" id="PTHR11011:SF45">
    <property type="entry name" value="FATTY ACYL-COA REDUCTASE CG8306-RELATED"/>
    <property type="match status" value="1"/>
</dbReference>